<dbReference type="PANTHER" id="PTHR21581:SF6">
    <property type="entry name" value="TRAFFICKING PROTEIN PARTICLE COMPLEX SUBUNIT 12"/>
    <property type="match status" value="1"/>
</dbReference>
<dbReference type="RefSeq" id="WP_151860080.1">
    <property type="nucleotide sequence ID" value="NZ_WBZC01000010.1"/>
</dbReference>
<keyword evidence="16" id="KW-1133">Transmembrane helix</keyword>
<feature type="active site" description="Acyl-ester intermediate" evidence="13">
    <location>
        <position position="64"/>
    </location>
</feature>
<evidence type="ECO:0000256" key="8">
    <source>
        <dbReference type="ARBA" id="ARBA00022801"/>
    </source>
</evidence>
<dbReference type="SMART" id="SM00936">
    <property type="entry name" value="PBP5_C"/>
    <property type="match status" value="1"/>
</dbReference>
<evidence type="ECO:0000256" key="3">
    <source>
        <dbReference type="ARBA" id="ARBA00007164"/>
    </source>
</evidence>
<name>A0A6I0FFU8_9FIRM</name>
<comment type="catalytic activity">
    <reaction evidence="12">
        <text>Preferential cleavage: (Ac)2-L-Lys-D-Ala-|-D-Ala. Also transpeptidation of peptidyl-alanyl moieties that are N-acyl substituents of D-alanine.</text>
        <dbReference type="EC" id="3.4.16.4"/>
    </reaction>
</comment>
<feature type="transmembrane region" description="Helical" evidence="16">
    <location>
        <begin position="394"/>
        <end position="415"/>
    </location>
</feature>
<dbReference type="GO" id="GO:0006508">
    <property type="term" value="P:proteolysis"/>
    <property type="evidence" value="ECO:0007669"/>
    <property type="project" value="UniProtKB-KW"/>
</dbReference>
<organism evidence="19 20">
    <name type="scientific">Alkaliphilus pronyensis</name>
    <dbReference type="NCBI Taxonomy" id="1482732"/>
    <lineage>
        <taxon>Bacteria</taxon>
        <taxon>Bacillati</taxon>
        <taxon>Bacillota</taxon>
        <taxon>Clostridia</taxon>
        <taxon>Peptostreptococcales</taxon>
        <taxon>Natronincolaceae</taxon>
        <taxon>Alkaliphilus</taxon>
    </lineage>
</organism>
<dbReference type="GO" id="GO:0008360">
    <property type="term" value="P:regulation of cell shape"/>
    <property type="evidence" value="ECO:0007669"/>
    <property type="project" value="UniProtKB-KW"/>
</dbReference>
<keyword evidence="11" id="KW-0961">Cell wall biogenesis/degradation</keyword>
<evidence type="ECO:0000256" key="13">
    <source>
        <dbReference type="PIRSR" id="PIRSR618044-1"/>
    </source>
</evidence>
<accession>A0A6I0FFU8</accession>
<protein>
    <recommendedName>
        <fullName evidence="4">serine-type D-Ala-D-Ala carboxypeptidase</fullName>
        <ecNumber evidence="4">3.4.16.4</ecNumber>
    </recommendedName>
</protein>
<dbReference type="SUPFAM" id="SSF69189">
    <property type="entry name" value="Penicillin-binding protein associated domain"/>
    <property type="match status" value="1"/>
</dbReference>
<dbReference type="InterPro" id="IPR012907">
    <property type="entry name" value="Peptidase_S11_C"/>
</dbReference>
<keyword evidence="7 17" id="KW-0732">Signal</keyword>
<sequence>MMQKTLSRKRRFLILPLIFFLFFTSSIFASTPPSITAPHAILMDYETGEIIYQNNGYEEAYPASTAKVLTAILVVENLDLDETITLDYDLFVTGSSMYLLKGESFTVKELLQALLVRSANDVAELFANHISGSVEEFAKLMNERARELGAKNTHFTNPHGLPDPKHVSTAYDLALIGKQAMGYEVLREIFKTTSLVYDETEQTPEKRYFRNNNRFLWGTGIGNQILYNGTYIDIKYDIVDGIKTGWTSASQQTLISTAIKNNHRLIAVVLGAEGVNIYSDTRTLLDYGFDKFTLTELVEDNYLETEIPVSKGKVDKIPLYTDNSLSAVIPSNLDISQVTRRVELLKENIEAPLEAGAILGKLVFSIDDNTIGEVNLVSKEAIEVKPTFLGNKKLLYSILGVISFIILWQILIAFLRFKKRKRRALYYSGGHSYNFSKNIMKKR</sequence>
<dbReference type="InterPro" id="IPR015956">
    <property type="entry name" value="Peniciliin-bd_prot_C_sf"/>
</dbReference>
<proteinExistence type="inferred from homology"/>
<feature type="binding site" evidence="14">
    <location>
        <position position="243"/>
    </location>
    <ligand>
        <name>substrate</name>
    </ligand>
</feature>
<dbReference type="Gene3D" id="2.60.410.10">
    <property type="entry name" value="D-Ala-D-Ala carboxypeptidase, C-terminal domain"/>
    <property type="match status" value="1"/>
</dbReference>
<evidence type="ECO:0000256" key="7">
    <source>
        <dbReference type="ARBA" id="ARBA00022729"/>
    </source>
</evidence>
<evidence type="ECO:0000256" key="4">
    <source>
        <dbReference type="ARBA" id="ARBA00012448"/>
    </source>
</evidence>
<keyword evidence="20" id="KW-1185">Reference proteome</keyword>
<feature type="chain" id="PRO_5026072627" description="serine-type D-Ala-D-Ala carboxypeptidase" evidence="17">
    <location>
        <begin position="30"/>
        <end position="443"/>
    </location>
</feature>
<keyword evidence="9" id="KW-0133">Cell shape</keyword>
<evidence type="ECO:0000256" key="9">
    <source>
        <dbReference type="ARBA" id="ARBA00022960"/>
    </source>
</evidence>
<evidence type="ECO:0000256" key="17">
    <source>
        <dbReference type="SAM" id="SignalP"/>
    </source>
</evidence>
<dbReference type="Pfam" id="PF00768">
    <property type="entry name" value="Peptidase_S11"/>
    <property type="match status" value="1"/>
</dbReference>
<evidence type="ECO:0000313" key="20">
    <source>
        <dbReference type="Proteomes" id="UP000432715"/>
    </source>
</evidence>
<evidence type="ECO:0000256" key="11">
    <source>
        <dbReference type="ARBA" id="ARBA00023316"/>
    </source>
</evidence>
<evidence type="ECO:0000259" key="18">
    <source>
        <dbReference type="SMART" id="SM00936"/>
    </source>
</evidence>
<dbReference type="PRINTS" id="PR00725">
    <property type="entry name" value="DADACBPTASE1"/>
</dbReference>
<keyword evidence="5 19" id="KW-0121">Carboxypeptidase</keyword>
<reference evidence="19 20" key="1">
    <citation type="submission" date="2019-10" db="EMBL/GenBank/DDBJ databases">
        <title>Alkaliphilus serpentinus sp. nov. and Alkaliphilus pronyensis sp. nov., two novel anaerobic alkaliphilic species isolated from the serpentinized-hosted hydrothermal field of the Prony Bay (New Caledonia).</title>
        <authorList>
            <person name="Postec A."/>
        </authorList>
    </citation>
    <scope>NUCLEOTIDE SEQUENCE [LARGE SCALE GENOMIC DNA]</scope>
    <source>
        <strain evidence="19 20">LacV</strain>
    </source>
</reference>
<evidence type="ECO:0000256" key="14">
    <source>
        <dbReference type="PIRSR" id="PIRSR618044-2"/>
    </source>
</evidence>
<evidence type="ECO:0000256" key="16">
    <source>
        <dbReference type="SAM" id="Phobius"/>
    </source>
</evidence>
<dbReference type="GO" id="GO:0071555">
    <property type="term" value="P:cell wall organization"/>
    <property type="evidence" value="ECO:0007669"/>
    <property type="project" value="UniProtKB-KW"/>
</dbReference>
<dbReference type="InterPro" id="IPR018044">
    <property type="entry name" value="Peptidase_S11"/>
</dbReference>
<keyword evidence="6" id="KW-0645">Protease</keyword>
<dbReference type="GO" id="GO:0009252">
    <property type="term" value="P:peptidoglycan biosynthetic process"/>
    <property type="evidence" value="ECO:0007669"/>
    <property type="project" value="UniProtKB-UniPathway"/>
</dbReference>
<feature type="active site" evidence="13">
    <location>
        <position position="118"/>
    </location>
</feature>
<comment type="pathway">
    <text evidence="2">Cell wall biogenesis; peptidoglycan biosynthesis.</text>
</comment>
<gene>
    <name evidence="19" type="ORF">F8154_02840</name>
</gene>
<dbReference type="Gene3D" id="3.40.710.10">
    <property type="entry name" value="DD-peptidase/beta-lactamase superfamily"/>
    <property type="match status" value="1"/>
</dbReference>
<dbReference type="GO" id="GO:0009002">
    <property type="term" value="F:serine-type D-Ala-D-Ala carboxypeptidase activity"/>
    <property type="evidence" value="ECO:0007669"/>
    <property type="project" value="UniProtKB-EC"/>
</dbReference>
<dbReference type="SUPFAM" id="SSF56601">
    <property type="entry name" value="beta-lactamase/transpeptidase-like"/>
    <property type="match status" value="1"/>
</dbReference>
<evidence type="ECO:0000256" key="1">
    <source>
        <dbReference type="ARBA" id="ARBA00003217"/>
    </source>
</evidence>
<keyword evidence="16" id="KW-0812">Transmembrane</keyword>
<keyword evidence="10" id="KW-0573">Peptidoglycan synthesis</keyword>
<dbReference type="InterPro" id="IPR037167">
    <property type="entry name" value="Peptidase_S11_C_sf"/>
</dbReference>
<feature type="active site" description="Proton acceptor" evidence="13">
    <location>
        <position position="67"/>
    </location>
</feature>
<comment type="caution">
    <text evidence="19">The sequence shown here is derived from an EMBL/GenBank/DDBJ whole genome shotgun (WGS) entry which is preliminary data.</text>
</comment>
<dbReference type="Proteomes" id="UP000432715">
    <property type="component" value="Unassembled WGS sequence"/>
</dbReference>
<dbReference type="PANTHER" id="PTHR21581">
    <property type="entry name" value="D-ALANYL-D-ALANINE CARBOXYPEPTIDASE"/>
    <property type="match status" value="1"/>
</dbReference>
<dbReference type="InterPro" id="IPR001967">
    <property type="entry name" value="Peptidase_S11_N"/>
</dbReference>
<keyword evidence="8" id="KW-0378">Hydrolase</keyword>
<feature type="signal peptide" evidence="17">
    <location>
        <begin position="1"/>
        <end position="29"/>
    </location>
</feature>
<evidence type="ECO:0000256" key="6">
    <source>
        <dbReference type="ARBA" id="ARBA00022670"/>
    </source>
</evidence>
<evidence type="ECO:0000256" key="15">
    <source>
        <dbReference type="RuleBase" id="RU004016"/>
    </source>
</evidence>
<evidence type="ECO:0000256" key="12">
    <source>
        <dbReference type="ARBA" id="ARBA00034000"/>
    </source>
</evidence>
<evidence type="ECO:0000256" key="10">
    <source>
        <dbReference type="ARBA" id="ARBA00022984"/>
    </source>
</evidence>
<evidence type="ECO:0000256" key="5">
    <source>
        <dbReference type="ARBA" id="ARBA00022645"/>
    </source>
</evidence>
<dbReference type="AlphaFoldDB" id="A0A6I0FFU8"/>
<dbReference type="InterPro" id="IPR012338">
    <property type="entry name" value="Beta-lactam/transpept-like"/>
</dbReference>
<evidence type="ECO:0000256" key="2">
    <source>
        <dbReference type="ARBA" id="ARBA00004752"/>
    </source>
</evidence>
<feature type="domain" description="Peptidase S11 D-Ala-D-Ala carboxypeptidase A C-terminal" evidence="18">
    <location>
        <begin position="292"/>
        <end position="384"/>
    </location>
</feature>
<comment type="similarity">
    <text evidence="3 15">Belongs to the peptidase S11 family.</text>
</comment>
<dbReference type="UniPathway" id="UPA00219"/>
<dbReference type="EMBL" id="WBZC01000010">
    <property type="protein sequence ID" value="KAB3537248.1"/>
    <property type="molecule type" value="Genomic_DNA"/>
</dbReference>
<comment type="function">
    <text evidence="1">Removes C-terminal D-alanyl residues from sugar-peptide cell wall precursors.</text>
</comment>
<keyword evidence="16" id="KW-0472">Membrane</keyword>
<dbReference type="OrthoDB" id="9791132at2"/>
<dbReference type="Pfam" id="PF07943">
    <property type="entry name" value="PBP5_C"/>
    <property type="match status" value="1"/>
</dbReference>
<dbReference type="EC" id="3.4.16.4" evidence="4"/>
<evidence type="ECO:0000313" key="19">
    <source>
        <dbReference type="EMBL" id="KAB3537248.1"/>
    </source>
</evidence>